<evidence type="ECO:0000256" key="1">
    <source>
        <dbReference type="ARBA" id="ARBA00022737"/>
    </source>
</evidence>
<proteinExistence type="predicted"/>
<accession>A0A939PL82</accession>
<dbReference type="Gene3D" id="2.160.20.80">
    <property type="entry name" value="E3 ubiquitin-protein ligase SopA"/>
    <property type="match status" value="1"/>
</dbReference>
<organism evidence="2 3">
    <name type="scientific">Actinomadura barringtoniae</name>
    <dbReference type="NCBI Taxonomy" id="1427535"/>
    <lineage>
        <taxon>Bacteria</taxon>
        <taxon>Bacillati</taxon>
        <taxon>Actinomycetota</taxon>
        <taxon>Actinomycetes</taxon>
        <taxon>Streptosporangiales</taxon>
        <taxon>Thermomonosporaceae</taxon>
        <taxon>Actinomadura</taxon>
    </lineage>
</organism>
<name>A0A939PL82_9ACTN</name>
<reference evidence="2" key="1">
    <citation type="submission" date="2021-03" db="EMBL/GenBank/DDBJ databases">
        <authorList>
            <person name="Kanchanasin P."/>
            <person name="Saeng-In P."/>
            <person name="Phongsopitanun W."/>
            <person name="Yuki M."/>
            <person name="Kudo T."/>
            <person name="Ohkuma M."/>
            <person name="Tanasupawat S."/>
        </authorList>
    </citation>
    <scope>NUCLEOTIDE SEQUENCE</scope>
    <source>
        <strain evidence="2">GKU 128</strain>
    </source>
</reference>
<dbReference type="Pfam" id="PF13599">
    <property type="entry name" value="Pentapeptide_4"/>
    <property type="match status" value="1"/>
</dbReference>
<keyword evidence="1" id="KW-0677">Repeat</keyword>
<evidence type="ECO:0000313" key="3">
    <source>
        <dbReference type="Proteomes" id="UP000669179"/>
    </source>
</evidence>
<keyword evidence="3" id="KW-1185">Reference proteome</keyword>
<sequence length="219" mass="23696">MTKKQKLEDLPHAEWLTPHDGRWVPDGDHDTVRFEAAEVSDPDATGSRFLDCAFTGTAFEGGRLRAARFIDVWANEVRFVGTDLAETGWQDAALIGSILAGTRAFGARLTRVTFTSCKLDTVNLRDAVLNDVTFQDCLLRGVDFGGAKLTRTSFPGSRLTQTVLAGATLDRVDLRGAELGITIDPQTIRGAIISPAQLLDLAPHLAEALGIKVEEPPLP</sequence>
<dbReference type="PANTHER" id="PTHR47485">
    <property type="entry name" value="THYLAKOID LUMENAL 17.4 KDA PROTEIN, CHLOROPLASTIC"/>
    <property type="match status" value="1"/>
</dbReference>
<dbReference type="PANTHER" id="PTHR47485:SF1">
    <property type="entry name" value="THYLAKOID LUMENAL 17.4 KDA PROTEIN, CHLOROPLASTIC"/>
    <property type="match status" value="1"/>
</dbReference>
<dbReference type="SUPFAM" id="SSF141571">
    <property type="entry name" value="Pentapeptide repeat-like"/>
    <property type="match status" value="1"/>
</dbReference>
<dbReference type="AlphaFoldDB" id="A0A939PL82"/>
<comment type="caution">
    <text evidence="2">The sequence shown here is derived from an EMBL/GenBank/DDBJ whole genome shotgun (WGS) entry which is preliminary data.</text>
</comment>
<dbReference type="Proteomes" id="UP000669179">
    <property type="component" value="Unassembled WGS sequence"/>
</dbReference>
<protein>
    <submittedName>
        <fullName evidence="2">Pentapeptide repeat-containing protein</fullName>
    </submittedName>
</protein>
<dbReference type="InterPro" id="IPR001646">
    <property type="entry name" value="5peptide_repeat"/>
</dbReference>
<dbReference type="EMBL" id="JAGEOJ010000031">
    <property type="protein sequence ID" value="MBO2455007.1"/>
    <property type="molecule type" value="Genomic_DNA"/>
</dbReference>
<dbReference type="RefSeq" id="WP_208263237.1">
    <property type="nucleotide sequence ID" value="NZ_JAGEOJ010000031.1"/>
</dbReference>
<evidence type="ECO:0000313" key="2">
    <source>
        <dbReference type="EMBL" id="MBO2455007.1"/>
    </source>
</evidence>
<gene>
    <name evidence="2" type="ORF">J4573_48525</name>
</gene>